<comment type="caution">
    <text evidence="2">The sequence shown here is derived from an EMBL/GenBank/DDBJ whole genome shotgun (WGS) entry which is preliminary data.</text>
</comment>
<dbReference type="Pfam" id="PF11104">
    <property type="entry name" value="PilM_2"/>
    <property type="match status" value="1"/>
</dbReference>
<protein>
    <recommendedName>
        <fullName evidence="1">SHS2 domain-containing protein</fullName>
    </recommendedName>
</protein>
<proteinExistence type="predicted"/>
<evidence type="ECO:0000259" key="1">
    <source>
        <dbReference type="SMART" id="SM00842"/>
    </source>
</evidence>
<evidence type="ECO:0000313" key="3">
    <source>
        <dbReference type="Proteomes" id="UP000177092"/>
    </source>
</evidence>
<dbReference type="STRING" id="1798384.A3D03_03995"/>
<name>A0A1F6A8C5_9BACT</name>
<sequence length="342" mass="37086">MSNILIGLDIGSSSIKAAQISKDKAISTLLAAGYIATPVRDVTSMNEHDEQELANSINHLVHDMKVSNINVSASLPSSKVITRIVEMPLMDDKELASSIQWEAEQYIPFPLTKVKLDYAVVSANIQTKKMNVLLVAAQISLIESYMRIITLAGLNPIALETEIMAIGRSVGFSLPTVSDVLIVSIGANATDIALMHDMVLSFTKSYPIGGNNMSQAIAEELGFEIAQAEEYKKTYGLEEHKLEGKIAKIISPYINNLIEEMEKIVAFYKKTFASSEISTVVISGAASKLPGLVLTITKNLGLDSQLSNPFINLSVDPKILPKLTEEAPLYTTSIGLALKETD</sequence>
<dbReference type="InterPro" id="IPR043129">
    <property type="entry name" value="ATPase_NBD"/>
</dbReference>
<gene>
    <name evidence="2" type="ORF">A3D03_03995</name>
</gene>
<dbReference type="GO" id="GO:0051301">
    <property type="term" value="P:cell division"/>
    <property type="evidence" value="ECO:0007669"/>
    <property type="project" value="InterPro"/>
</dbReference>
<organism evidence="2 3">
    <name type="scientific">Candidatus Gottesmanbacteria bacterium RIFCSPHIGHO2_02_FULL_40_13</name>
    <dbReference type="NCBI Taxonomy" id="1798384"/>
    <lineage>
        <taxon>Bacteria</taxon>
        <taxon>Candidatus Gottesmaniibacteriota</taxon>
    </lineage>
</organism>
<evidence type="ECO:0000313" key="2">
    <source>
        <dbReference type="EMBL" id="OGG20814.1"/>
    </source>
</evidence>
<dbReference type="Proteomes" id="UP000177092">
    <property type="component" value="Unassembled WGS sequence"/>
</dbReference>
<reference evidence="2 3" key="1">
    <citation type="journal article" date="2016" name="Nat. Commun.">
        <title>Thousands of microbial genomes shed light on interconnected biogeochemical processes in an aquifer system.</title>
        <authorList>
            <person name="Anantharaman K."/>
            <person name="Brown C.T."/>
            <person name="Hug L.A."/>
            <person name="Sharon I."/>
            <person name="Castelle C.J."/>
            <person name="Probst A.J."/>
            <person name="Thomas B.C."/>
            <person name="Singh A."/>
            <person name="Wilkins M.J."/>
            <person name="Karaoz U."/>
            <person name="Brodie E.L."/>
            <person name="Williams K.H."/>
            <person name="Hubbard S.S."/>
            <person name="Banfield J.F."/>
        </authorList>
    </citation>
    <scope>NUCLEOTIDE SEQUENCE [LARGE SCALE GENOMIC DNA]</scope>
</reference>
<dbReference type="NCBIfam" id="TIGR01175">
    <property type="entry name" value="pilM"/>
    <property type="match status" value="1"/>
</dbReference>
<dbReference type="PANTHER" id="PTHR32432:SF3">
    <property type="entry name" value="ETHANOLAMINE UTILIZATION PROTEIN EUTJ"/>
    <property type="match status" value="1"/>
</dbReference>
<dbReference type="InterPro" id="IPR050696">
    <property type="entry name" value="FtsA/MreB"/>
</dbReference>
<dbReference type="Gene3D" id="3.30.420.40">
    <property type="match status" value="2"/>
</dbReference>
<dbReference type="PANTHER" id="PTHR32432">
    <property type="entry name" value="CELL DIVISION PROTEIN FTSA-RELATED"/>
    <property type="match status" value="1"/>
</dbReference>
<dbReference type="AlphaFoldDB" id="A0A1F6A8C5"/>
<dbReference type="InterPro" id="IPR005883">
    <property type="entry name" value="PilM"/>
</dbReference>
<accession>A0A1F6A8C5</accession>
<dbReference type="PIRSF" id="PIRSF019169">
    <property type="entry name" value="PilM"/>
    <property type="match status" value="1"/>
</dbReference>
<dbReference type="Gene3D" id="3.30.1490.300">
    <property type="match status" value="1"/>
</dbReference>
<dbReference type="SMART" id="SM00842">
    <property type="entry name" value="FtsA"/>
    <property type="match status" value="1"/>
</dbReference>
<feature type="domain" description="SHS2" evidence="1">
    <location>
        <begin position="5"/>
        <end position="170"/>
    </location>
</feature>
<dbReference type="InterPro" id="IPR003494">
    <property type="entry name" value="SHS2_FtsA"/>
</dbReference>
<dbReference type="SUPFAM" id="SSF53067">
    <property type="entry name" value="Actin-like ATPase domain"/>
    <property type="match status" value="2"/>
</dbReference>
<dbReference type="EMBL" id="MFJN01000034">
    <property type="protein sequence ID" value="OGG20814.1"/>
    <property type="molecule type" value="Genomic_DNA"/>
</dbReference>
<dbReference type="CDD" id="cd24049">
    <property type="entry name" value="ASKHA_NBD_PilM"/>
    <property type="match status" value="1"/>
</dbReference>